<dbReference type="EC" id="5.3.3.12" evidence="8"/>
<dbReference type="AlphaFoldDB" id="Q963F6"/>
<dbReference type="OMA" id="PDRINIR"/>
<dbReference type="Pfam" id="PF01187">
    <property type="entry name" value="MIF"/>
    <property type="match status" value="1"/>
</dbReference>
<reference evidence="15" key="2">
    <citation type="submission" date="2013-10" db="EMBL/GenBank/DDBJ databases">
        <title>Genome sequencing of Onchocerca volvulus.</title>
        <authorList>
            <person name="Cotton J."/>
            <person name="Tsai J."/>
            <person name="Stanley E."/>
            <person name="Tracey A."/>
            <person name="Holroyd N."/>
            <person name="Lustigman S."/>
            <person name="Berriman M."/>
        </authorList>
    </citation>
    <scope>NUCLEOTIDE SEQUENCE</scope>
</reference>
<sequence length="120" mass="13039">MPLITLASNVLASGFPTDFSVQFTKLMAELLGKPISRITLLVTPSAQLSRGATQDPTCLIVIKSIGSFSADKNIKYSGSISEFIKKTLNIDPAYCIIHFLDLNPEDIGCNGTTMKELMKK</sequence>
<comment type="catalytic activity">
    <reaction evidence="6">
        <text>3-phenylpyruvate = enol-phenylpyruvate</text>
        <dbReference type="Rhea" id="RHEA:17097"/>
        <dbReference type="ChEBI" id="CHEBI:16815"/>
        <dbReference type="ChEBI" id="CHEBI:18005"/>
        <dbReference type="EC" id="5.3.2.1"/>
    </reaction>
</comment>
<evidence type="ECO:0000256" key="10">
    <source>
        <dbReference type="ARBA" id="ARBA00041631"/>
    </source>
</evidence>
<name>Q963F6_ONCVO</name>
<keyword evidence="5" id="KW-0413">Isomerase</keyword>
<dbReference type="InterPro" id="IPR014347">
    <property type="entry name" value="Tautomerase/MIF_sf"/>
</dbReference>
<dbReference type="Gene3D" id="3.30.429.10">
    <property type="entry name" value="Macrophage Migration Inhibitory Factor"/>
    <property type="match status" value="1"/>
</dbReference>
<evidence type="ECO:0000313" key="14">
    <source>
        <dbReference type="EnsemblMetazoa" id="OVOC7921.1"/>
    </source>
</evidence>
<evidence type="ECO:0000313" key="15">
    <source>
        <dbReference type="Proteomes" id="UP000024404"/>
    </source>
</evidence>
<evidence type="ECO:0000256" key="11">
    <source>
        <dbReference type="ARBA" id="ARBA00041912"/>
    </source>
</evidence>
<gene>
    <name evidence="13" type="primary">mif2</name>
</gene>
<dbReference type="InterPro" id="IPR001398">
    <property type="entry name" value="Macrophage_inhib_fac"/>
</dbReference>
<dbReference type="Proteomes" id="UP000024404">
    <property type="component" value="Unassembled WGS sequence"/>
</dbReference>
<comment type="similarity">
    <text evidence="2">Belongs to the MIF family.</text>
</comment>
<proteinExistence type="evidence at transcript level"/>
<evidence type="ECO:0000256" key="12">
    <source>
        <dbReference type="ARBA" id="ARBA00042730"/>
    </source>
</evidence>
<evidence type="ECO:0000313" key="13">
    <source>
        <dbReference type="EMBL" id="AAK66564.1"/>
    </source>
</evidence>
<protein>
    <recommendedName>
        <fullName evidence="12">L-dopachrome isomerase</fullName>
        <ecNumber evidence="9">5.3.2.1</ecNumber>
        <ecNumber evidence="8">5.3.3.12</ecNumber>
    </recommendedName>
    <alternativeName>
        <fullName evidence="10">L-dopachrome tautomerase</fullName>
    </alternativeName>
    <alternativeName>
        <fullName evidence="11">Phenylpyruvate tautomerase</fullName>
    </alternativeName>
</protein>
<evidence type="ECO:0000256" key="4">
    <source>
        <dbReference type="ARBA" id="ARBA00022525"/>
    </source>
</evidence>
<comment type="catalytic activity">
    <reaction evidence="7">
        <text>L-dopachrome = 5,6-dihydroxyindole-2-carboxylate</text>
        <dbReference type="Rhea" id="RHEA:13041"/>
        <dbReference type="ChEBI" id="CHEBI:16875"/>
        <dbReference type="ChEBI" id="CHEBI:57509"/>
        <dbReference type="EC" id="5.3.3.12"/>
    </reaction>
</comment>
<evidence type="ECO:0000256" key="8">
    <source>
        <dbReference type="ARBA" id="ARBA00038932"/>
    </source>
</evidence>
<evidence type="ECO:0000256" key="3">
    <source>
        <dbReference type="ARBA" id="ARBA00022514"/>
    </source>
</evidence>
<dbReference type="EMBL" id="AF384028">
    <property type="protein sequence ID" value="AAK66564.1"/>
    <property type="molecule type" value="mRNA"/>
</dbReference>
<accession>Q963F6</accession>
<keyword evidence="15" id="KW-1185">Reference proteome</keyword>
<comment type="subcellular location">
    <subcellularLocation>
        <location evidence="1">Secreted</location>
    </subcellularLocation>
</comment>
<dbReference type="SUPFAM" id="SSF55331">
    <property type="entry name" value="Tautomerase/MIF"/>
    <property type="match status" value="1"/>
</dbReference>
<evidence type="ECO:0000256" key="2">
    <source>
        <dbReference type="ARBA" id="ARBA00005851"/>
    </source>
</evidence>
<dbReference type="STRING" id="6282.Q963F6"/>
<evidence type="ECO:0000256" key="6">
    <source>
        <dbReference type="ARBA" id="ARBA00036735"/>
    </source>
</evidence>
<dbReference type="EC" id="5.3.2.1" evidence="9"/>
<reference evidence="13" key="1">
    <citation type="journal article" date="2001" name="Gene">
        <title>Macrophage migration inhibitory factor (mif) transcription is significantly elevated in Caenorhabditis elegans dauer larvae.</title>
        <authorList>
            <person name="Marson A.L."/>
            <person name="Tarr D.E."/>
            <person name="Scott A.L."/>
        </authorList>
    </citation>
    <scope>NUCLEOTIDE SEQUENCE</scope>
</reference>
<dbReference type="GO" id="GO:0004167">
    <property type="term" value="F:dopachrome isomerase activity"/>
    <property type="evidence" value="ECO:0007669"/>
    <property type="project" value="UniProtKB-EC"/>
</dbReference>
<reference evidence="14" key="3">
    <citation type="submission" date="2022-06" db="UniProtKB">
        <authorList>
            <consortium name="EnsemblMetazoa"/>
        </authorList>
    </citation>
    <scope>IDENTIFICATION</scope>
</reference>
<dbReference type="PANTHER" id="PTHR11954">
    <property type="entry name" value="D-DOPACHROME DECARBOXYLASE"/>
    <property type="match status" value="1"/>
</dbReference>
<dbReference type="EnsemblMetazoa" id="OVOC7921.1">
    <property type="protein sequence ID" value="OVOC7921.1"/>
    <property type="gene ID" value="WBGene00244730"/>
</dbReference>
<dbReference type="HOGENOM" id="CLU_129906_2_2_1"/>
<keyword evidence="4" id="KW-0964">Secreted</keyword>
<dbReference type="GO" id="GO:0005615">
    <property type="term" value="C:extracellular space"/>
    <property type="evidence" value="ECO:0007669"/>
    <property type="project" value="UniProtKB-KW"/>
</dbReference>
<dbReference type="GO" id="GO:0005125">
    <property type="term" value="F:cytokine activity"/>
    <property type="evidence" value="ECO:0007669"/>
    <property type="project" value="UniProtKB-KW"/>
</dbReference>
<evidence type="ECO:0000256" key="5">
    <source>
        <dbReference type="ARBA" id="ARBA00023235"/>
    </source>
</evidence>
<keyword evidence="3" id="KW-0202">Cytokine</keyword>
<organism evidence="13">
    <name type="scientific">Onchocerca volvulus</name>
    <dbReference type="NCBI Taxonomy" id="6282"/>
    <lineage>
        <taxon>Eukaryota</taxon>
        <taxon>Metazoa</taxon>
        <taxon>Ecdysozoa</taxon>
        <taxon>Nematoda</taxon>
        <taxon>Chromadorea</taxon>
        <taxon>Rhabditida</taxon>
        <taxon>Spirurina</taxon>
        <taxon>Spiruromorpha</taxon>
        <taxon>Filarioidea</taxon>
        <taxon>Onchocercidae</taxon>
        <taxon>Onchocerca</taxon>
    </lineage>
</organism>
<dbReference type="PANTHER" id="PTHR11954:SF6">
    <property type="entry name" value="MACROPHAGE MIGRATION INHIBITORY FACTOR"/>
    <property type="match status" value="1"/>
</dbReference>
<evidence type="ECO:0000256" key="7">
    <source>
        <dbReference type="ARBA" id="ARBA00036823"/>
    </source>
</evidence>
<evidence type="ECO:0000256" key="9">
    <source>
        <dbReference type="ARBA" id="ARBA00039086"/>
    </source>
</evidence>
<evidence type="ECO:0000256" key="1">
    <source>
        <dbReference type="ARBA" id="ARBA00004613"/>
    </source>
</evidence>
<dbReference type="GO" id="GO:0050178">
    <property type="term" value="F:phenylpyruvate tautomerase activity"/>
    <property type="evidence" value="ECO:0007669"/>
    <property type="project" value="UniProtKB-EC"/>
</dbReference>
<dbReference type="EMBL" id="CMVM020000236">
    <property type="status" value="NOT_ANNOTATED_CDS"/>
    <property type="molecule type" value="Genomic_DNA"/>
</dbReference>